<evidence type="ECO:0000256" key="3">
    <source>
        <dbReference type="SAM" id="MobiDB-lite"/>
    </source>
</evidence>
<organism evidence="5 6">
    <name type="scientific">Aquilegia coerulea</name>
    <name type="common">Rocky mountain columbine</name>
    <dbReference type="NCBI Taxonomy" id="218851"/>
    <lineage>
        <taxon>Eukaryota</taxon>
        <taxon>Viridiplantae</taxon>
        <taxon>Streptophyta</taxon>
        <taxon>Embryophyta</taxon>
        <taxon>Tracheophyta</taxon>
        <taxon>Spermatophyta</taxon>
        <taxon>Magnoliopsida</taxon>
        <taxon>Ranunculales</taxon>
        <taxon>Ranunculaceae</taxon>
        <taxon>Thalictroideae</taxon>
        <taxon>Aquilegia</taxon>
    </lineage>
</organism>
<feature type="domain" description="K Homology" evidence="4">
    <location>
        <begin position="253"/>
        <end position="327"/>
    </location>
</feature>
<dbReference type="GO" id="GO:0003723">
    <property type="term" value="F:RNA binding"/>
    <property type="evidence" value="ECO:0007669"/>
    <property type="project" value="UniProtKB-UniRule"/>
</dbReference>
<feature type="compositionally biased region" description="Low complexity" evidence="3">
    <location>
        <begin position="654"/>
        <end position="666"/>
    </location>
</feature>
<protein>
    <recommendedName>
        <fullName evidence="4">K Homology domain-containing protein</fullName>
    </recommendedName>
</protein>
<proteinExistence type="predicted"/>
<feature type="compositionally biased region" description="Polar residues" evidence="3">
    <location>
        <begin position="533"/>
        <end position="547"/>
    </location>
</feature>
<name>A0A2G5F912_AQUCA</name>
<feature type="compositionally biased region" description="Polar residues" evidence="3">
    <location>
        <begin position="1"/>
        <end position="12"/>
    </location>
</feature>
<dbReference type="OrthoDB" id="5204190at2759"/>
<keyword evidence="1" id="KW-0677">Repeat</keyword>
<evidence type="ECO:0000313" key="6">
    <source>
        <dbReference type="Proteomes" id="UP000230069"/>
    </source>
</evidence>
<dbReference type="PROSITE" id="PS50084">
    <property type="entry name" value="KH_TYPE_1"/>
    <property type="match status" value="2"/>
</dbReference>
<reference evidence="5 6" key="1">
    <citation type="submission" date="2017-09" db="EMBL/GenBank/DDBJ databases">
        <title>WGS assembly of Aquilegia coerulea Goldsmith.</title>
        <authorList>
            <person name="Hodges S."/>
            <person name="Kramer E."/>
            <person name="Nordborg M."/>
            <person name="Tomkins J."/>
            <person name="Borevitz J."/>
            <person name="Derieg N."/>
            <person name="Yan J."/>
            <person name="Mihaltcheva S."/>
            <person name="Hayes R.D."/>
            <person name="Rokhsar D."/>
        </authorList>
    </citation>
    <scope>NUCLEOTIDE SEQUENCE [LARGE SCALE GENOMIC DNA]</scope>
    <source>
        <strain evidence="6">cv. Goldsmith</strain>
    </source>
</reference>
<dbReference type="InterPro" id="IPR036612">
    <property type="entry name" value="KH_dom_type_1_sf"/>
</dbReference>
<evidence type="ECO:0000256" key="1">
    <source>
        <dbReference type="ARBA" id="ARBA00022737"/>
    </source>
</evidence>
<feature type="compositionally biased region" description="Low complexity" evidence="3">
    <location>
        <begin position="15"/>
        <end position="33"/>
    </location>
</feature>
<feature type="compositionally biased region" description="Polar residues" evidence="3">
    <location>
        <begin position="626"/>
        <end position="641"/>
    </location>
</feature>
<feature type="compositionally biased region" description="Polar residues" evidence="3">
    <location>
        <begin position="701"/>
        <end position="710"/>
    </location>
</feature>
<feature type="compositionally biased region" description="Pro residues" evidence="3">
    <location>
        <begin position="347"/>
        <end position="357"/>
    </location>
</feature>
<feature type="compositionally biased region" description="Polar residues" evidence="3">
    <location>
        <begin position="554"/>
        <end position="586"/>
    </location>
</feature>
<dbReference type="SUPFAM" id="SSF54791">
    <property type="entry name" value="Eukaryotic type KH-domain (KH-domain type I)"/>
    <property type="match status" value="2"/>
</dbReference>
<feature type="compositionally biased region" description="Polar residues" evidence="3">
    <location>
        <begin position="720"/>
        <end position="734"/>
    </location>
</feature>
<dbReference type="SMART" id="SM00322">
    <property type="entry name" value="KH"/>
    <property type="match status" value="2"/>
</dbReference>
<dbReference type="InterPro" id="IPR004088">
    <property type="entry name" value="KH_dom_type_1"/>
</dbReference>
<feature type="non-terminal residue" evidence="5">
    <location>
        <position position="1"/>
    </location>
</feature>
<dbReference type="Proteomes" id="UP000230069">
    <property type="component" value="Unassembled WGS sequence"/>
</dbReference>
<dbReference type="Pfam" id="PF00013">
    <property type="entry name" value="KH_1"/>
    <property type="match status" value="2"/>
</dbReference>
<evidence type="ECO:0000259" key="4">
    <source>
        <dbReference type="SMART" id="SM00322"/>
    </source>
</evidence>
<dbReference type="InterPro" id="IPR004087">
    <property type="entry name" value="KH_dom"/>
</dbReference>
<keyword evidence="6" id="KW-1185">Reference proteome</keyword>
<dbReference type="AlphaFoldDB" id="A0A2G5F912"/>
<feature type="compositionally biased region" description="Low complexity" evidence="3">
    <location>
        <begin position="448"/>
        <end position="480"/>
    </location>
</feature>
<evidence type="ECO:0000256" key="2">
    <source>
        <dbReference type="PROSITE-ProRule" id="PRU00117"/>
    </source>
</evidence>
<dbReference type="CDD" id="cd00105">
    <property type="entry name" value="KH-I"/>
    <property type="match status" value="1"/>
</dbReference>
<dbReference type="Gene3D" id="3.30.1370.10">
    <property type="entry name" value="K Homology domain, type 1"/>
    <property type="match status" value="2"/>
</dbReference>
<feature type="compositionally biased region" description="Polar residues" evidence="3">
    <location>
        <begin position="427"/>
        <end position="447"/>
    </location>
</feature>
<accession>A0A2G5F912</accession>
<gene>
    <name evidence="5" type="ORF">AQUCO_00100118v1</name>
</gene>
<feature type="compositionally biased region" description="Polar residues" evidence="3">
    <location>
        <begin position="116"/>
        <end position="129"/>
    </location>
</feature>
<dbReference type="FunFam" id="3.30.1370.10:FF:000093">
    <property type="entry name" value="KH domain-containing protein"/>
    <property type="match status" value="1"/>
</dbReference>
<feature type="compositionally biased region" description="Polar residues" evidence="3">
    <location>
        <begin position="59"/>
        <end position="77"/>
    </location>
</feature>
<feature type="region of interest" description="Disordered" evidence="3">
    <location>
        <begin position="332"/>
        <end position="734"/>
    </location>
</feature>
<feature type="compositionally biased region" description="Polar residues" evidence="3">
    <location>
        <begin position="494"/>
        <end position="506"/>
    </location>
</feature>
<dbReference type="EMBL" id="KZ305018">
    <property type="protein sequence ID" value="PIA64416.1"/>
    <property type="molecule type" value="Genomic_DNA"/>
</dbReference>
<dbReference type="PANTHER" id="PTHR10288">
    <property type="entry name" value="KH DOMAIN CONTAINING RNA BINDING PROTEIN"/>
    <property type="match status" value="1"/>
</dbReference>
<feature type="domain" description="K Homology" evidence="4">
    <location>
        <begin position="161"/>
        <end position="234"/>
    </location>
</feature>
<evidence type="ECO:0000313" key="5">
    <source>
        <dbReference type="EMBL" id="PIA64416.1"/>
    </source>
</evidence>
<keyword evidence="2" id="KW-0694">RNA-binding</keyword>
<sequence>SPRVSLSRQIQIKHSFLSSSSSSSSMAEEVYSSSKRKYEDQTPPSGGGGHRRPTGFSAPISSISPDTSSAPLTSYNNVPPPPSTPMDEIQLAKQKAQEIAARLFSNAEAKRPRTENGGSNDDSYDSVQKPSGFSSMGGQGGMNQSLPIPYGFQGSTGFQGSGSSKKIDIPNGRVGVIIGKGGETIKYLQSQSGAKIQVTRDMDADPNSPNRAVELTGTSEQISKAEQLIKEVLAEAESGGSGLATKRFTGQAGADQFSMKVPNNKVGLIIGKGGETIKTMQAKSGARIQLIPLHPPPGDTSTERTVYIDGTQQQIEAATQLVNEVISENRVRNPAMGGGYSQQGFRPQPPSWGPPGPSSQQPGYGYMQPGSYPGAPPPYNMSQPPYSGYPTQPTSTGWDQTSVPPSQQTNQGSGYDYYNQQPPQQPSAAGSTTTADNSGYNYNQAPASSYNQPQGSYGGSSYSQPPAAQQQGYTQDGYGYHAPAPQTGYGQPGYDQSQGYNSTPNYGANPAQDGAIPAYGTQGAPTQVPPTVQPSAATQQGYPTQQPNTPPSYPTQGPQSAYPTSSQPGYGTQPTSQTGYGQSAPPTLSGYGPPQGQKPPPSQAIYGQPPISQGGYIQPAPVQPGYAQSQTTPTHSGSAQPDASHHRPPSSGLASAAPQAGYAQPPYSVPSSAQPGYGGQQQQPYGDSYAGGYSQPPVYSADSTVGNNAHGSYDAAPGAQPSQQSGVTKASPKS</sequence>
<feature type="region of interest" description="Disordered" evidence="3">
    <location>
        <begin position="1"/>
        <end position="146"/>
    </location>
</feature>
<feature type="compositionally biased region" description="Polar residues" evidence="3">
    <location>
        <begin position="380"/>
        <end position="413"/>
    </location>
</feature>